<name>C3XXV1_BRAFL</name>
<dbReference type="InterPro" id="IPR001304">
    <property type="entry name" value="C-type_lectin-like"/>
</dbReference>
<evidence type="ECO:0000259" key="1">
    <source>
        <dbReference type="PROSITE" id="PS50041"/>
    </source>
</evidence>
<accession>C3XXV1</accession>
<dbReference type="Pfam" id="PF00059">
    <property type="entry name" value="Lectin_C"/>
    <property type="match status" value="1"/>
</dbReference>
<dbReference type="SMART" id="SM00034">
    <property type="entry name" value="CLECT"/>
    <property type="match status" value="1"/>
</dbReference>
<proteinExistence type="predicted"/>
<reference evidence="2" key="1">
    <citation type="journal article" date="2008" name="Nature">
        <title>The amphioxus genome and the evolution of the chordate karyotype.</title>
        <authorList>
            <consortium name="US DOE Joint Genome Institute (JGI-PGF)"/>
            <person name="Putnam N.H."/>
            <person name="Butts T."/>
            <person name="Ferrier D.E.K."/>
            <person name="Furlong R.F."/>
            <person name="Hellsten U."/>
            <person name="Kawashima T."/>
            <person name="Robinson-Rechavi M."/>
            <person name="Shoguchi E."/>
            <person name="Terry A."/>
            <person name="Yu J.-K."/>
            <person name="Benito-Gutierrez E.L."/>
            <person name="Dubchak I."/>
            <person name="Garcia-Fernandez J."/>
            <person name="Gibson-Brown J.J."/>
            <person name="Grigoriev I.V."/>
            <person name="Horton A.C."/>
            <person name="de Jong P.J."/>
            <person name="Jurka J."/>
            <person name="Kapitonov V.V."/>
            <person name="Kohara Y."/>
            <person name="Kuroki Y."/>
            <person name="Lindquist E."/>
            <person name="Lucas S."/>
            <person name="Osoegawa K."/>
            <person name="Pennacchio L.A."/>
            <person name="Salamov A.A."/>
            <person name="Satou Y."/>
            <person name="Sauka-Spengler T."/>
            <person name="Schmutz J."/>
            <person name="Shin-I T."/>
            <person name="Toyoda A."/>
            <person name="Bronner-Fraser M."/>
            <person name="Fujiyama A."/>
            <person name="Holland L.Z."/>
            <person name="Holland P.W.H."/>
            <person name="Satoh N."/>
            <person name="Rokhsar D.S."/>
        </authorList>
    </citation>
    <scope>NUCLEOTIDE SEQUENCE [LARGE SCALE GENOMIC DNA]</scope>
    <source>
        <strain evidence="2">S238N-H82</strain>
        <tissue evidence="2">Testes</tissue>
    </source>
</reference>
<sequence>CHGGWSEHNNHCYKLVKDYSSWTAALKRCTGLGPNAKLASVTSADENNFITRLIANGESWLTPWLGLYRVDGEGEWKWIDGSALSYRNWAPWDPPSKNDA</sequence>
<dbReference type="InterPro" id="IPR016187">
    <property type="entry name" value="CTDL_fold"/>
</dbReference>
<dbReference type="EMBL" id="GG666472">
    <property type="protein sequence ID" value="EEN67005.1"/>
    <property type="molecule type" value="Genomic_DNA"/>
</dbReference>
<feature type="domain" description="C-type lectin" evidence="1">
    <location>
        <begin position="8"/>
        <end position="100"/>
    </location>
</feature>
<dbReference type="AlphaFoldDB" id="C3XXV1"/>
<dbReference type="SUPFAM" id="SSF56436">
    <property type="entry name" value="C-type lectin-like"/>
    <property type="match status" value="1"/>
</dbReference>
<feature type="non-terminal residue" evidence="2">
    <location>
        <position position="100"/>
    </location>
</feature>
<feature type="non-terminal residue" evidence="2">
    <location>
        <position position="1"/>
    </location>
</feature>
<gene>
    <name evidence="2" type="ORF">BRAFLDRAFT_171293</name>
</gene>
<dbReference type="FunFam" id="3.10.100.10:FF:000246">
    <property type="match status" value="1"/>
</dbReference>
<evidence type="ECO:0000313" key="2">
    <source>
        <dbReference type="EMBL" id="EEN67005.1"/>
    </source>
</evidence>
<dbReference type="Gene3D" id="3.10.100.10">
    <property type="entry name" value="Mannose-Binding Protein A, subunit A"/>
    <property type="match status" value="1"/>
</dbReference>
<dbReference type="InterPro" id="IPR016186">
    <property type="entry name" value="C-type_lectin-like/link_sf"/>
</dbReference>
<protein>
    <recommendedName>
        <fullName evidence="1">C-type lectin domain-containing protein</fullName>
    </recommendedName>
</protein>
<dbReference type="InParanoid" id="C3XXV1"/>
<organism>
    <name type="scientific">Branchiostoma floridae</name>
    <name type="common">Florida lancelet</name>
    <name type="synonym">Amphioxus</name>
    <dbReference type="NCBI Taxonomy" id="7739"/>
    <lineage>
        <taxon>Eukaryota</taxon>
        <taxon>Metazoa</taxon>
        <taxon>Chordata</taxon>
        <taxon>Cephalochordata</taxon>
        <taxon>Leptocardii</taxon>
        <taxon>Amphioxiformes</taxon>
        <taxon>Branchiostomatidae</taxon>
        <taxon>Branchiostoma</taxon>
    </lineage>
</organism>
<dbReference type="CDD" id="cd00037">
    <property type="entry name" value="CLECT"/>
    <property type="match status" value="1"/>
</dbReference>
<dbReference type="InterPro" id="IPR050111">
    <property type="entry name" value="C-type_lectin/snaclec_domain"/>
</dbReference>
<dbReference type="PANTHER" id="PTHR22803">
    <property type="entry name" value="MANNOSE, PHOSPHOLIPASE, LECTIN RECEPTOR RELATED"/>
    <property type="match status" value="1"/>
</dbReference>
<dbReference type="PROSITE" id="PS50041">
    <property type="entry name" value="C_TYPE_LECTIN_2"/>
    <property type="match status" value="1"/>
</dbReference>